<dbReference type="GeneID" id="24532869"/>
<dbReference type="VEuPathDB" id="PlasmoDB:PRCDC_1329200"/>
<evidence type="ECO:0000313" key="2">
    <source>
        <dbReference type="EMBL" id="CDO66095.1"/>
    </source>
</evidence>
<name>A0A060S2X5_PLARE</name>
<gene>
    <name evidence="2" type="ORF">PRCDC_1329200</name>
    <name evidence="3" type="ORF">PRSY57_1329200</name>
</gene>
<reference evidence="3 5" key="3">
    <citation type="journal article" date="2016" name="Nat. Commun.">
        <title>Genomes of cryptic chimpanzee Plasmodium species reveal key evolutionary events leading to human malaria.</title>
        <authorList>
            <person name="Sundararaman S.A."/>
            <person name="Plenderleith L.J."/>
            <person name="Liu W."/>
            <person name="Loy D.E."/>
            <person name="Learn G.H."/>
            <person name="Li Y."/>
            <person name="Shaw K.S."/>
            <person name="Ayouba A."/>
            <person name="Peeters M."/>
            <person name="Speede S."/>
            <person name="Shaw G.M."/>
            <person name="Bushman F.D."/>
            <person name="Brisson D."/>
            <person name="Rayner J.C."/>
            <person name="Sharp P.M."/>
            <person name="Hahn B.H."/>
        </authorList>
    </citation>
    <scope>NUCLEOTIDE SEQUENCE [LARGE SCALE GENOMIC DNA]</scope>
    <source>
        <strain evidence="3 5">SY57</strain>
    </source>
</reference>
<keyword evidence="1" id="KW-0472">Membrane</keyword>
<evidence type="ECO:0000313" key="5">
    <source>
        <dbReference type="Proteomes" id="UP000076359"/>
    </source>
</evidence>
<keyword evidence="1" id="KW-1133">Transmembrane helix</keyword>
<dbReference type="EMBL" id="HG810774">
    <property type="protein sequence ID" value="CDO66095.1"/>
    <property type="molecule type" value="Genomic_DNA"/>
</dbReference>
<protein>
    <submittedName>
        <fullName evidence="2">Uncharacterized protein</fullName>
    </submittedName>
</protein>
<feature type="transmembrane region" description="Helical" evidence="1">
    <location>
        <begin position="6"/>
        <end position="23"/>
    </location>
</feature>
<sequence length="228" mass="28224">MNIHFINIIFLFFFFGVHIINLYEGKNISDHHKIWNNHYSYDVTNNQNKYKYKYIYRNTRKHKLLNIKSFDFFPLDKNHVTIISTREKKKYYSFIKFKTLRRLINKWFLLNNEENIIHPLKNCLWKITVYNFFLQKKDSFYVHLYEDGRVKTSNNLEGSWYFNNYYLTWVIEYEDRRVFYTAELFWNQEKSKMIKGIIYQETKKNNSFIPSYMFRKILGSFSGKIENQ</sequence>
<organism evidence="2 4">
    <name type="scientific">Plasmodium reichenowi</name>
    <dbReference type="NCBI Taxonomy" id="5854"/>
    <lineage>
        <taxon>Eukaryota</taxon>
        <taxon>Sar</taxon>
        <taxon>Alveolata</taxon>
        <taxon>Apicomplexa</taxon>
        <taxon>Aconoidasida</taxon>
        <taxon>Haemosporida</taxon>
        <taxon>Plasmodiidae</taxon>
        <taxon>Plasmodium</taxon>
        <taxon>Plasmodium (Laverania)</taxon>
    </lineage>
</organism>
<evidence type="ECO:0000313" key="3">
    <source>
        <dbReference type="EMBL" id="KYN94744.1"/>
    </source>
</evidence>
<dbReference type="EMBL" id="LVLA01000014">
    <property type="protein sequence ID" value="KYN94744.1"/>
    <property type="molecule type" value="Genomic_DNA"/>
</dbReference>
<dbReference type="VEuPathDB" id="PlasmoDB:PRG01_1332400"/>
<keyword evidence="1" id="KW-0812">Transmembrane</keyword>
<evidence type="ECO:0000256" key="1">
    <source>
        <dbReference type="SAM" id="Phobius"/>
    </source>
</evidence>
<proteinExistence type="predicted"/>
<dbReference type="KEGG" id="prei:PRSY57_1329200"/>
<keyword evidence="4" id="KW-1185">Reference proteome</keyword>
<evidence type="ECO:0000313" key="4">
    <source>
        <dbReference type="Proteomes" id="UP000027581"/>
    </source>
</evidence>
<dbReference type="Proteomes" id="UP000076359">
    <property type="component" value="Unassembled WGS sequence"/>
</dbReference>
<dbReference type="AlphaFoldDB" id="A0A060S2X5"/>
<reference evidence="2" key="2">
    <citation type="submission" date="2014-05" db="EMBL/GenBank/DDBJ databases">
        <title>The genome sequences of chimpanzee malaria parasites reveal the path to human adaptation.</title>
        <authorList>
            <person name="Otto T.D."/>
            <person name="Rayner J.C."/>
            <person name="Boehme U."/>
            <person name="Pain A."/>
            <person name="Spottiswoode N."/>
            <person name="Sanders M."/>
            <person name="Quail M."/>
            <person name="Ollomo B."/>
            <person name="Renaud F."/>
            <person name="Thomas A.W."/>
            <person name="Prugnolle F."/>
            <person name="Conway D.J."/>
            <person name="Newbold C."/>
            <person name="Berriman M."/>
        </authorList>
    </citation>
    <scope>NUCLEOTIDE SEQUENCE [LARGE SCALE GENOMIC DNA]</scope>
    <source>
        <strain evidence="2">CDC</strain>
    </source>
</reference>
<reference evidence="2" key="1">
    <citation type="submission" date="2014-01" db="EMBL/GenBank/DDBJ databases">
        <authorList>
            <person name="Aslett M."/>
        </authorList>
    </citation>
    <scope>NUCLEOTIDE SEQUENCE</scope>
    <source>
        <strain evidence="2">CDC</strain>
    </source>
</reference>
<accession>A0A060S2X5</accession>
<dbReference type="RefSeq" id="XP_012764681.1">
    <property type="nucleotide sequence ID" value="XM_012909227.1"/>
</dbReference>
<dbReference type="Proteomes" id="UP000027581">
    <property type="component" value="Unassembled WGS sequence"/>
</dbReference>